<evidence type="ECO:0000256" key="4">
    <source>
        <dbReference type="ARBA" id="ARBA00022729"/>
    </source>
</evidence>
<keyword evidence="5" id="KW-0406">Ion transport</keyword>
<reference evidence="8 9" key="1">
    <citation type="journal article" date="2014" name="Front. Genet.">
        <title>Genome and metabolic network of "Candidatus Phaeomarinobacter ectocarpi" Ec32, a new candidate genus of Alphaproteobacteria frequently associated with brown algae.</title>
        <authorList>
            <person name="Dittami S.M."/>
            <person name="Barbeyron T."/>
            <person name="Boyen C."/>
            <person name="Cambefort J."/>
            <person name="Collet G."/>
            <person name="Delage L."/>
            <person name="Gobet A."/>
            <person name="Groisillier A."/>
            <person name="Leblanc C."/>
            <person name="Michel G."/>
            <person name="Scornet D."/>
            <person name="Siegel A."/>
            <person name="Tapia J.E."/>
            <person name="Tonon T."/>
        </authorList>
    </citation>
    <scope>NUCLEOTIDE SEQUENCE [LARGE SCALE GENOMIC DNA]</scope>
    <source>
        <strain evidence="8 9">Ec32</strain>
    </source>
</reference>
<feature type="region of interest" description="Disordered" evidence="6">
    <location>
        <begin position="131"/>
        <end position="191"/>
    </location>
</feature>
<dbReference type="InterPro" id="IPR006127">
    <property type="entry name" value="ZnuA-like"/>
</dbReference>
<dbReference type="KEGG" id="pect:BN1012_Phect2961"/>
<keyword evidence="9" id="KW-1185">Reference proteome</keyword>
<evidence type="ECO:0000256" key="2">
    <source>
        <dbReference type="ARBA" id="ARBA00015915"/>
    </source>
</evidence>
<feature type="chain" id="PRO_5004958804" description="High-affinity zinc uptake system protein ZnuA" evidence="7">
    <location>
        <begin position="27"/>
        <end position="364"/>
    </location>
</feature>
<dbReference type="GO" id="GO:0046872">
    <property type="term" value="F:metal ion binding"/>
    <property type="evidence" value="ECO:0007669"/>
    <property type="project" value="InterPro"/>
</dbReference>
<dbReference type="STRING" id="1458461.BN1012_Phect2961"/>
<evidence type="ECO:0000256" key="1">
    <source>
        <dbReference type="ARBA" id="ARBA00011028"/>
    </source>
</evidence>
<dbReference type="Proteomes" id="UP000032160">
    <property type="component" value="Chromosome I"/>
</dbReference>
<proteinExistence type="inferred from homology"/>
<dbReference type="EMBL" id="HG966617">
    <property type="protein sequence ID" value="CDO61173.1"/>
    <property type="molecule type" value="Genomic_DNA"/>
</dbReference>
<evidence type="ECO:0000313" key="8">
    <source>
        <dbReference type="EMBL" id="CDO61173.1"/>
    </source>
</evidence>
<dbReference type="HOGENOM" id="CLU_016838_1_2_5"/>
<evidence type="ECO:0000313" key="9">
    <source>
        <dbReference type="Proteomes" id="UP000032160"/>
    </source>
</evidence>
<keyword evidence="5" id="KW-0864">Zinc transport</keyword>
<organism evidence="8 9">
    <name type="scientific">Candidatus Phaeomarinibacter ectocarpi</name>
    <dbReference type="NCBI Taxonomy" id="1458461"/>
    <lineage>
        <taxon>Bacteria</taxon>
        <taxon>Pseudomonadati</taxon>
        <taxon>Pseudomonadota</taxon>
        <taxon>Alphaproteobacteria</taxon>
        <taxon>Hyphomicrobiales</taxon>
        <taxon>Parvibaculaceae</taxon>
        <taxon>Candidatus Phaeomarinibacter</taxon>
    </lineage>
</organism>
<dbReference type="PANTHER" id="PTHR42953:SF3">
    <property type="entry name" value="HIGH-AFFINITY ZINC UPTAKE SYSTEM PROTEIN ZNUA"/>
    <property type="match status" value="1"/>
</dbReference>
<evidence type="ECO:0000256" key="7">
    <source>
        <dbReference type="SAM" id="SignalP"/>
    </source>
</evidence>
<dbReference type="AlphaFoldDB" id="X5MAZ0"/>
<dbReference type="Pfam" id="PF01297">
    <property type="entry name" value="ZnuA"/>
    <property type="match status" value="1"/>
</dbReference>
<accession>X5MAZ0</accession>
<dbReference type="InterPro" id="IPR050492">
    <property type="entry name" value="Bact_metal-bind_prot9"/>
</dbReference>
<gene>
    <name evidence="8" type="ORF">BN1012_Phect2961</name>
</gene>
<dbReference type="PANTHER" id="PTHR42953">
    <property type="entry name" value="HIGH-AFFINITY ZINC UPTAKE SYSTEM PROTEIN ZNUA-RELATED"/>
    <property type="match status" value="1"/>
</dbReference>
<comment type="similarity">
    <text evidence="1">Belongs to the bacterial solute-binding protein 9 family.</text>
</comment>
<sequence>MNRLAQPSSLLLRVTTGACLSAFAFAGHAAAKADVVATIPAVHSIVSGVMGDTGSPHLLVSGAASPHTYSLKPSNAQALAEAQLVVWVGPQMEAFLDGELKTLAPDASIVTMLSLDDAVTHSIRVGGLWDAHDHSTHGGPGDHGDEHHGEEDHADHKNHDHDKHAHDDHDDHKDHAKHDDHASHDDHGHEGDADIDAHMWLDPRNAIVLSAAVKDELARIDPDNTAAYEQNHTAQVARLEALDAEVSGALEAVSDVPFIVFHDAYQYFETRYGLSSVGSVTVSPEVAPGAARVRAIQERVQERNAHCVFAEPQFKPSILEAVIEGTDAKAGVLDPVGAGIDPGADMYTALIRKLAADLTACLAS</sequence>
<evidence type="ECO:0000256" key="3">
    <source>
        <dbReference type="ARBA" id="ARBA00022448"/>
    </source>
</evidence>
<dbReference type="Gene3D" id="3.40.50.1980">
    <property type="entry name" value="Nitrogenase molybdenum iron protein domain"/>
    <property type="match status" value="2"/>
</dbReference>
<dbReference type="RefSeq" id="WP_063958491.1">
    <property type="nucleotide sequence ID" value="NZ_HG966617.1"/>
</dbReference>
<protein>
    <recommendedName>
        <fullName evidence="2">High-affinity zinc uptake system protein ZnuA</fullName>
    </recommendedName>
</protein>
<name>X5MAZ0_9HYPH</name>
<dbReference type="OrthoDB" id="7346865at2"/>
<keyword evidence="3" id="KW-0813">Transport</keyword>
<keyword evidence="4 7" id="KW-0732">Signal</keyword>
<keyword evidence="5" id="KW-0862">Zinc</keyword>
<evidence type="ECO:0000256" key="5">
    <source>
        <dbReference type="ARBA" id="ARBA00022906"/>
    </source>
</evidence>
<dbReference type="GO" id="GO:0006829">
    <property type="term" value="P:zinc ion transport"/>
    <property type="evidence" value="ECO:0007669"/>
    <property type="project" value="UniProtKB-KW"/>
</dbReference>
<dbReference type="SUPFAM" id="SSF53807">
    <property type="entry name" value="Helical backbone' metal receptor"/>
    <property type="match status" value="1"/>
</dbReference>
<evidence type="ECO:0000256" key="6">
    <source>
        <dbReference type="SAM" id="MobiDB-lite"/>
    </source>
</evidence>
<feature type="signal peptide" evidence="7">
    <location>
        <begin position="1"/>
        <end position="26"/>
    </location>
</feature>
<dbReference type="PATRIC" id="fig|1458461.3.peg.2967"/>